<keyword evidence="1" id="KW-0812">Transmembrane</keyword>
<keyword evidence="1" id="KW-0472">Membrane</keyword>
<keyword evidence="2" id="KW-0732">Signal</keyword>
<evidence type="ECO:0000256" key="2">
    <source>
        <dbReference type="SAM" id="SignalP"/>
    </source>
</evidence>
<organism evidence="3 4">
    <name type="scientific">Candidatus Accumulibacter appositus</name>
    <dbReference type="NCBI Taxonomy" id="1454003"/>
    <lineage>
        <taxon>Bacteria</taxon>
        <taxon>Pseudomonadati</taxon>
        <taxon>Pseudomonadota</taxon>
        <taxon>Betaproteobacteria</taxon>
        <taxon>Candidatus Accumulibacter</taxon>
    </lineage>
</organism>
<evidence type="ECO:0000313" key="4">
    <source>
        <dbReference type="Proteomes" id="UP000021816"/>
    </source>
</evidence>
<dbReference type="PATRIC" id="fig|1454003.3.peg.2514"/>
<sequence precursor="true">MNVNPDRFAARVASLLLALASSWLALGVCRADVPTPAQECRLRNAAICELNGVRFMVDGPCPPAARTIRPPGNEPCEEIAPSTTRIVQLPTATMVPGQMPALQGVVPPATAGAVPTAPVRRDLAWVGQAERWLLPLLLLGGGLLLAGLCLFLVFRRRAVRKDRPPPEVADGVTRPLLQLLVAAACAVPLGYQAAALAFQWVFSRADNHDTALPVLLAAPVAAVVFLLVTGLSFALIGLLLAWLFKGQGKVPRK</sequence>
<keyword evidence="1" id="KW-1133">Transmembrane helix</keyword>
<name>A0A011QJZ5_9PROT</name>
<dbReference type="EMBL" id="JEMX01000059">
    <property type="protein sequence ID" value="EXI79189.1"/>
    <property type="molecule type" value="Genomic_DNA"/>
</dbReference>
<evidence type="ECO:0000313" key="3">
    <source>
        <dbReference type="EMBL" id="EXI79189.1"/>
    </source>
</evidence>
<dbReference type="Proteomes" id="UP000021816">
    <property type="component" value="Unassembled WGS sequence"/>
</dbReference>
<feature type="signal peptide" evidence="2">
    <location>
        <begin position="1"/>
        <end position="25"/>
    </location>
</feature>
<comment type="caution">
    <text evidence="3">The sequence shown here is derived from an EMBL/GenBank/DDBJ whole genome shotgun (WGS) entry which is preliminary data.</text>
</comment>
<dbReference type="STRING" id="1454003.AW10_02463"/>
<reference evidence="3 4" key="1">
    <citation type="submission" date="2014-02" db="EMBL/GenBank/DDBJ databases">
        <title>Expanding our view of genomic diversity in Candidatus Accumulibacter clades.</title>
        <authorList>
            <person name="Skennerton C.T."/>
            <person name="Barr J.J."/>
            <person name="Slater F.R."/>
            <person name="Bond P.L."/>
            <person name="Tyson G.W."/>
        </authorList>
    </citation>
    <scope>NUCLEOTIDE SEQUENCE [LARGE SCALE GENOMIC DNA]</scope>
    <source>
        <strain evidence="4">BA-92</strain>
    </source>
</reference>
<feature type="transmembrane region" description="Helical" evidence="1">
    <location>
        <begin position="132"/>
        <end position="154"/>
    </location>
</feature>
<proteinExistence type="predicted"/>
<evidence type="ECO:0000256" key="1">
    <source>
        <dbReference type="SAM" id="Phobius"/>
    </source>
</evidence>
<protein>
    <submittedName>
        <fullName evidence="3">Uncharacterized protein</fullName>
    </submittedName>
</protein>
<accession>A0A011QJZ5</accession>
<feature type="chain" id="PRO_5001461752" evidence="2">
    <location>
        <begin position="26"/>
        <end position="253"/>
    </location>
</feature>
<feature type="transmembrane region" description="Helical" evidence="1">
    <location>
        <begin position="175"/>
        <end position="202"/>
    </location>
</feature>
<gene>
    <name evidence="3" type="ORF">AW10_02463</name>
</gene>
<feature type="transmembrane region" description="Helical" evidence="1">
    <location>
        <begin position="214"/>
        <end position="244"/>
    </location>
</feature>
<dbReference type="AlphaFoldDB" id="A0A011QJZ5"/>